<dbReference type="AlphaFoldDB" id="A0A833SMS9"/>
<comment type="caution">
    <text evidence="1">The sequence shown here is derived from an EMBL/GenBank/DDBJ whole genome shotgun (WGS) entry which is preliminary data.</text>
</comment>
<accession>A0A833SMS9</accession>
<reference evidence="1" key="1">
    <citation type="submission" date="2020-04" db="EMBL/GenBank/DDBJ databases">
        <title>Hybrid Assembly of Korean Phytophthora infestans isolates.</title>
        <authorList>
            <person name="Prokchorchik M."/>
            <person name="Lee Y."/>
            <person name="Seo J."/>
            <person name="Cho J.-H."/>
            <person name="Park Y.-E."/>
            <person name="Jang D.-C."/>
            <person name="Im J.-S."/>
            <person name="Choi J.-G."/>
            <person name="Park H.-J."/>
            <person name="Lee G.-B."/>
            <person name="Lee Y.-G."/>
            <person name="Hong S.-Y."/>
            <person name="Cho K."/>
            <person name="Sohn K.H."/>
        </authorList>
    </citation>
    <scope>NUCLEOTIDE SEQUENCE</scope>
    <source>
        <strain evidence="1">KR_1_A1</strain>
        <strain evidence="2">KR_2_A2</strain>
    </source>
</reference>
<proteinExistence type="predicted"/>
<dbReference type="Proteomes" id="UP000704712">
    <property type="component" value="Unassembled WGS sequence"/>
</dbReference>
<dbReference type="Proteomes" id="UP000602510">
    <property type="component" value="Unassembled WGS sequence"/>
</dbReference>
<keyword evidence="4" id="KW-1185">Reference proteome</keyword>
<evidence type="ECO:0000313" key="2">
    <source>
        <dbReference type="EMBL" id="KAF4137726.1"/>
    </source>
</evidence>
<gene>
    <name evidence="1" type="ORF">GN244_ATG14890</name>
    <name evidence="3" type="ORF">GN958_ATG07876</name>
    <name evidence="2" type="ORF">GN958_ATG13127</name>
</gene>
<name>A0A833SMS9_PHYIN</name>
<evidence type="ECO:0000313" key="1">
    <source>
        <dbReference type="EMBL" id="KAF4033193.1"/>
    </source>
</evidence>
<sequence>MVRLQCLVSLEEEVRVVSIDVSLQERIDKLQARLEEELDVQATPNNVMKLFCVQHQRLTYRQGPTTKFEVFFLDGDDISGADACSAAVLQGAKQLVPWASVSWYFQDLQFSFPDAIDVVVIWEHESENLEDFPA</sequence>
<evidence type="ECO:0000313" key="3">
    <source>
        <dbReference type="EMBL" id="KAF4142890.1"/>
    </source>
</evidence>
<evidence type="ECO:0000313" key="4">
    <source>
        <dbReference type="Proteomes" id="UP000602510"/>
    </source>
</evidence>
<organism evidence="1 4">
    <name type="scientific">Phytophthora infestans</name>
    <name type="common">Potato late blight agent</name>
    <name type="synonym">Botrytis infestans</name>
    <dbReference type="NCBI Taxonomy" id="4787"/>
    <lineage>
        <taxon>Eukaryota</taxon>
        <taxon>Sar</taxon>
        <taxon>Stramenopiles</taxon>
        <taxon>Oomycota</taxon>
        <taxon>Peronosporomycetes</taxon>
        <taxon>Peronosporales</taxon>
        <taxon>Peronosporaceae</taxon>
        <taxon>Phytophthora</taxon>
    </lineage>
</organism>
<dbReference type="EMBL" id="JAACNO010001130">
    <property type="protein sequence ID" value="KAF4142890.1"/>
    <property type="molecule type" value="Genomic_DNA"/>
</dbReference>
<protein>
    <submittedName>
        <fullName evidence="1">Uncharacterized protein</fullName>
    </submittedName>
</protein>
<dbReference type="EMBL" id="WSZM01000434">
    <property type="protein sequence ID" value="KAF4033193.1"/>
    <property type="molecule type" value="Genomic_DNA"/>
</dbReference>
<dbReference type="EMBL" id="JAACNO010001764">
    <property type="protein sequence ID" value="KAF4137726.1"/>
    <property type="molecule type" value="Genomic_DNA"/>
</dbReference>